<keyword evidence="1" id="KW-0808">Transferase</keyword>
<keyword evidence="2" id="KW-0812">Transmembrane</keyword>
<evidence type="ECO:0000313" key="3">
    <source>
        <dbReference type="EMBL" id="CAD1830390.1"/>
    </source>
</evidence>
<dbReference type="InterPro" id="IPR004159">
    <property type="entry name" value="Put_SAM_MeTrfase"/>
</dbReference>
<keyword evidence="1" id="KW-0489">Methyltransferase</keyword>
<reference evidence="3" key="1">
    <citation type="submission" date="2020-07" db="EMBL/GenBank/DDBJ databases">
        <authorList>
            <person name="Lin J."/>
        </authorList>
    </citation>
    <scope>NUCLEOTIDE SEQUENCE</scope>
</reference>
<protein>
    <submittedName>
        <fullName evidence="3">Uncharacterized protein</fullName>
    </submittedName>
</protein>
<proteinExistence type="predicted"/>
<dbReference type="EMBL" id="LR862148">
    <property type="protein sequence ID" value="CAD1830390.1"/>
    <property type="molecule type" value="Genomic_DNA"/>
</dbReference>
<dbReference type="Pfam" id="PF03141">
    <property type="entry name" value="Methyltransf_29"/>
    <property type="match status" value="1"/>
</dbReference>
<accession>A0A6V7PHN5</accession>
<keyword evidence="2" id="KW-0472">Membrane</keyword>
<organism evidence="3">
    <name type="scientific">Ananas comosus var. bracteatus</name>
    <name type="common">red pineapple</name>
    <dbReference type="NCBI Taxonomy" id="296719"/>
    <lineage>
        <taxon>Eukaryota</taxon>
        <taxon>Viridiplantae</taxon>
        <taxon>Streptophyta</taxon>
        <taxon>Embryophyta</taxon>
        <taxon>Tracheophyta</taxon>
        <taxon>Spermatophyta</taxon>
        <taxon>Magnoliopsida</taxon>
        <taxon>Liliopsida</taxon>
        <taxon>Poales</taxon>
        <taxon>Bromeliaceae</taxon>
        <taxon>Bromelioideae</taxon>
        <taxon>Ananas</taxon>
    </lineage>
</organism>
<name>A0A6V7PHN5_ANACO</name>
<feature type="transmembrane region" description="Helical" evidence="2">
    <location>
        <begin position="20"/>
        <end position="40"/>
    </location>
</feature>
<gene>
    <name evidence="3" type="ORF">CB5_LOCUS13601</name>
</gene>
<evidence type="ECO:0000256" key="1">
    <source>
        <dbReference type="ARBA" id="ARBA00022603"/>
    </source>
</evidence>
<dbReference type="GO" id="GO:0032259">
    <property type="term" value="P:methylation"/>
    <property type="evidence" value="ECO:0007669"/>
    <property type="project" value="UniProtKB-KW"/>
</dbReference>
<sequence>MPTAWLPTLPVPGSWKKSNILAIAFVAALCSASYLLAVFLHSPSLSPSLPLPPLPLLLLLVTLTPLPPPSSPPPPSLLLLQHHHPRLLPPPLRPRSRSQFRYQFRFRFTACSSIPLLRRQVVGAHPVRGAALLPAVPARAARVPGAALPAAAGEEAAVPDPGAPRVPDAFPVAGEPRRGVVRQRAAHGAGGGEGGQNWIRAEGEVLRFPGGGTMFSSGADRYIDDIARAAVPSPMAPSGPPSIPAAG</sequence>
<dbReference type="GO" id="GO:0008168">
    <property type="term" value="F:methyltransferase activity"/>
    <property type="evidence" value="ECO:0007669"/>
    <property type="project" value="UniProtKB-KW"/>
</dbReference>
<dbReference type="AlphaFoldDB" id="A0A6V7PHN5"/>
<evidence type="ECO:0000256" key="2">
    <source>
        <dbReference type="SAM" id="Phobius"/>
    </source>
</evidence>
<keyword evidence="2" id="KW-1133">Transmembrane helix</keyword>